<sequence length="68" mass="7563">MVQQRTEEITRRTSGIAQEAARADHMHPIELVVLFPAPRPPSRAAHSRSRPPRSPSPLGLDRRSLLCG</sequence>
<keyword evidence="3" id="KW-1185">Reference proteome</keyword>
<dbReference type="Proteomes" id="UP000037288">
    <property type="component" value="Unassembled WGS sequence"/>
</dbReference>
<name>A0A0K9XGE1_9ACTN</name>
<feature type="region of interest" description="Disordered" evidence="1">
    <location>
        <begin position="1"/>
        <end position="23"/>
    </location>
</feature>
<dbReference type="AlphaFoldDB" id="A0A0K9XGE1"/>
<evidence type="ECO:0000256" key="1">
    <source>
        <dbReference type="SAM" id="MobiDB-lite"/>
    </source>
</evidence>
<reference evidence="3" key="1">
    <citation type="submission" date="2015-07" db="EMBL/GenBank/DDBJ databases">
        <title>Draft genome sequence of Streptomyces sp. CMAA 1322, a bacterium isolated from Caatinga biome, from dry forest semiarid of Brazil.</title>
        <authorList>
            <person name="Santos S.N."/>
            <person name="Gacesa R."/>
            <person name="Taketani R.G."/>
            <person name="Long P.F."/>
            <person name="Melo I.S."/>
        </authorList>
    </citation>
    <scope>NUCLEOTIDE SEQUENCE [LARGE SCALE GENOMIC DNA]</scope>
    <source>
        <strain evidence="3">CMAA 1322</strain>
    </source>
</reference>
<proteinExistence type="predicted"/>
<evidence type="ECO:0000313" key="2">
    <source>
        <dbReference type="EMBL" id="KNB52484.1"/>
    </source>
</evidence>
<protein>
    <submittedName>
        <fullName evidence="2">Uncharacterized protein</fullName>
    </submittedName>
</protein>
<dbReference type="PATRIC" id="fig|1678637.3.peg.2405"/>
<feature type="compositionally biased region" description="Basic and acidic residues" evidence="1">
    <location>
        <begin position="1"/>
        <end position="11"/>
    </location>
</feature>
<accession>A0A0K9XGE1</accession>
<comment type="caution">
    <text evidence="2">The sequence shown here is derived from an EMBL/GenBank/DDBJ whole genome shotgun (WGS) entry which is preliminary data.</text>
</comment>
<evidence type="ECO:0000313" key="3">
    <source>
        <dbReference type="Proteomes" id="UP000037288"/>
    </source>
</evidence>
<feature type="region of interest" description="Disordered" evidence="1">
    <location>
        <begin position="37"/>
        <end position="68"/>
    </location>
</feature>
<organism evidence="2 3">
    <name type="scientific">Streptomyces caatingaensis</name>
    <dbReference type="NCBI Taxonomy" id="1678637"/>
    <lineage>
        <taxon>Bacteria</taxon>
        <taxon>Bacillati</taxon>
        <taxon>Actinomycetota</taxon>
        <taxon>Actinomycetes</taxon>
        <taxon>Kitasatosporales</taxon>
        <taxon>Streptomycetaceae</taxon>
        <taxon>Streptomyces</taxon>
    </lineage>
</organism>
<gene>
    <name evidence="2" type="ORF">AC230_11110</name>
</gene>
<dbReference type="EMBL" id="LFXA01000005">
    <property type="protein sequence ID" value="KNB52484.1"/>
    <property type="molecule type" value="Genomic_DNA"/>
</dbReference>